<keyword evidence="1" id="KW-0472">Membrane</keyword>
<evidence type="ECO:0000313" key="2">
    <source>
        <dbReference type="EMBL" id="RIV85974.1"/>
    </source>
</evidence>
<feature type="transmembrane region" description="Helical" evidence="1">
    <location>
        <begin position="16"/>
        <end position="36"/>
    </location>
</feature>
<evidence type="ECO:0000256" key="1">
    <source>
        <dbReference type="SAM" id="Phobius"/>
    </source>
</evidence>
<evidence type="ECO:0000313" key="3">
    <source>
        <dbReference type="Proteomes" id="UP000286576"/>
    </source>
</evidence>
<dbReference type="AlphaFoldDB" id="A0A418NS51"/>
<proteinExistence type="predicted"/>
<protein>
    <submittedName>
        <fullName evidence="2">Uncharacterized protein</fullName>
    </submittedName>
</protein>
<dbReference type="Proteomes" id="UP000286576">
    <property type="component" value="Unassembled WGS sequence"/>
</dbReference>
<gene>
    <name evidence="2" type="ORF">D2V07_09625</name>
</gene>
<comment type="caution">
    <text evidence="2">The sequence shown here is derived from an EMBL/GenBank/DDBJ whole genome shotgun (WGS) entry which is preliminary data.</text>
</comment>
<reference evidence="2 3" key="1">
    <citation type="submission" date="2018-08" db="EMBL/GenBank/DDBJ databases">
        <title>Erythrobacter zhengii sp.nov., a bacterium isolated from deep-sea sediment.</title>
        <authorList>
            <person name="Fang C."/>
            <person name="Wu Y.-H."/>
            <person name="Sun C."/>
            <person name="Wang H."/>
            <person name="Cheng H."/>
            <person name="Meng F.-X."/>
            <person name="Wang C.-S."/>
            <person name="Xu X.-W."/>
        </authorList>
    </citation>
    <scope>NUCLEOTIDE SEQUENCE [LARGE SCALE GENOMIC DNA]</scope>
    <source>
        <strain evidence="2 3">V18</strain>
    </source>
</reference>
<accession>A0A418NS51</accession>
<keyword evidence="1" id="KW-0812">Transmembrane</keyword>
<organism evidence="2 3">
    <name type="scientific">Aurantiacibacter zhengii</name>
    <dbReference type="NCBI Taxonomy" id="2307003"/>
    <lineage>
        <taxon>Bacteria</taxon>
        <taxon>Pseudomonadati</taxon>
        <taxon>Pseudomonadota</taxon>
        <taxon>Alphaproteobacteria</taxon>
        <taxon>Sphingomonadales</taxon>
        <taxon>Erythrobacteraceae</taxon>
        <taxon>Aurantiacibacter</taxon>
    </lineage>
</organism>
<name>A0A418NS51_9SPHN</name>
<sequence>MVALEFLWLAFRHGRAVDAALMLLPAAFILLGLRAALTGAPWYWVAIPLTLAFPAHLADLVRRMRR</sequence>
<feature type="transmembrane region" description="Helical" evidence="1">
    <location>
        <begin position="42"/>
        <end position="61"/>
    </location>
</feature>
<dbReference type="EMBL" id="QXFL01000004">
    <property type="protein sequence ID" value="RIV85974.1"/>
    <property type="molecule type" value="Genomic_DNA"/>
</dbReference>
<keyword evidence="3" id="KW-1185">Reference proteome</keyword>
<keyword evidence="1" id="KW-1133">Transmembrane helix</keyword>
<dbReference type="OrthoDB" id="7206724at2"/>